<name>A0A4Q1CA46_9BACT</name>
<dbReference type="SUPFAM" id="SSF56954">
    <property type="entry name" value="Outer membrane efflux proteins (OEP)"/>
    <property type="match status" value="1"/>
</dbReference>
<keyword evidence="6" id="KW-0472">Membrane</keyword>
<reference evidence="9 10" key="1">
    <citation type="submission" date="2019-01" db="EMBL/GenBank/DDBJ databases">
        <title>Lacunisphaera sp. strain TWA-58.</title>
        <authorList>
            <person name="Chen W.-M."/>
        </authorList>
    </citation>
    <scope>NUCLEOTIDE SEQUENCE [LARGE SCALE GENOMIC DNA]</scope>
    <source>
        <strain evidence="9 10">TWA-58</strain>
    </source>
</reference>
<dbReference type="RefSeq" id="WP_129047101.1">
    <property type="nucleotide sequence ID" value="NZ_SDHX01000001.1"/>
</dbReference>
<dbReference type="OrthoDB" id="193600at2"/>
<evidence type="ECO:0000256" key="2">
    <source>
        <dbReference type="ARBA" id="ARBA00007613"/>
    </source>
</evidence>
<dbReference type="GO" id="GO:0015562">
    <property type="term" value="F:efflux transmembrane transporter activity"/>
    <property type="evidence" value="ECO:0007669"/>
    <property type="project" value="InterPro"/>
</dbReference>
<dbReference type="GO" id="GO:1990281">
    <property type="term" value="C:efflux pump complex"/>
    <property type="evidence" value="ECO:0007669"/>
    <property type="project" value="TreeGrafter"/>
</dbReference>
<dbReference type="EMBL" id="SDHX01000001">
    <property type="protein sequence ID" value="RXK55736.1"/>
    <property type="molecule type" value="Genomic_DNA"/>
</dbReference>
<evidence type="ECO:0000256" key="4">
    <source>
        <dbReference type="ARBA" id="ARBA00022452"/>
    </source>
</evidence>
<proteinExistence type="inferred from homology"/>
<dbReference type="PANTHER" id="PTHR30026">
    <property type="entry name" value="OUTER MEMBRANE PROTEIN TOLC"/>
    <property type="match status" value="1"/>
</dbReference>
<evidence type="ECO:0000256" key="8">
    <source>
        <dbReference type="SAM" id="SignalP"/>
    </source>
</evidence>
<protein>
    <submittedName>
        <fullName evidence="9">TolC family protein</fullName>
    </submittedName>
</protein>
<gene>
    <name evidence="9" type="ORF">ESB00_07585</name>
</gene>
<dbReference type="AlphaFoldDB" id="A0A4Q1CA46"/>
<dbReference type="Proteomes" id="UP000290218">
    <property type="component" value="Unassembled WGS sequence"/>
</dbReference>
<feature type="chain" id="PRO_5021004134" evidence="8">
    <location>
        <begin position="24"/>
        <end position="448"/>
    </location>
</feature>
<comment type="similarity">
    <text evidence="2">Belongs to the outer membrane factor (OMF) (TC 1.B.17) family.</text>
</comment>
<evidence type="ECO:0000256" key="3">
    <source>
        <dbReference type="ARBA" id="ARBA00022448"/>
    </source>
</evidence>
<dbReference type="PANTHER" id="PTHR30026:SF20">
    <property type="entry name" value="OUTER MEMBRANE PROTEIN TOLC"/>
    <property type="match status" value="1"/>
</dbReference>
<comment type="caution">
    <text evidence="9">The sequence shown here is derived from an EMBL/GenBank/DDBJ whole genome shotgun (WGS) entry which is preliminary data.</text>
</comment>
<keyword evidence="7" id="KW-0998">Cell outer membrane</keyword>
<accession>A0A4Q1CA46</accession>
<dbReference type="Pfam" id="PF02321">
    <property type="entry name" value="OEP"/>
    <property type="match status" value="1"/>
</dbReference>
<keyword evidence="8" id="KW-0732">Signal</keyword>
<dbReference type="InterPro" id="IPR003423">
    <property type="entry name" value="OMP_efflux"/>
</dbReference>
<dbReference type="InterPro" id="IPR051906">
    <property type="entry name" value="TolC-like"/>
</dbReference>
<evidence type="ECO:0000313" key="9">
    <source>
        <dbReference type="EMBL" id="RXK55736.1"/>
    </source>
</evidence>
<dbReference type="Gene3D" id="1.20.1600.10">
    <property type="entry name" value="Outer membrane efflux proteins (OEP)"/>
    <property type="match status" value="1"/>
</dbReference>
<keyword evidence="3" id="KW-0813">Transport</keyword>
<dbReference type="GO" id="GO:0009279">
    <property type="term" value="C:cell outer membrane"/>
    <property type="evidence" value="ECO:0007669"/>
    <property type="project" value="UniProtKB-SubCell"/>
</dbReference>
<evidence type="ECO:0000313" key="10">
    <source>
        <dbReference type="Proteomes" id="UP000290218"/>
    </source>
</evidence>
<comment type="subcellular location">
    <subcellularLocation>
        <location evidence="1">Cell outer membrane</location>
    </subcellularLocation>
</comment>
<dbReference type="GO" id="GO:0015288">
    <property type="term" value="F:porin activity"/>
    <property type="evidence" value="ECO:0007669"/>
    <property type="project" value="TreeGrafter"/>
</dbReference>
<evidence type="ECO:0000256" key="7">
    <source>
        <dbReference type="ARBA" id="ARBA00023237"/>
    </source>
</evidence>
<organism evidence="9 10">
    <name type="scientific">Oleiharenicola lentus</name>
    <dbReference type="NCBI Taxonomy" id="2508720"/>
    <lineage>
        <taxon>Bacteria</taxon>
        <taxon>Pseudomonadati</taxon>
        <taxon>Verrucomicrobiota</taxon>
        <taxon>Opitutia</taxon>
        <taxon>Opitutales</taxon>
        <taxon>Opitutaceae</taxon>
        <taxon>Oleiharenicola</taxon>
    </lineage>
</organism>
<feature type="signal peptide" evidence="8">
    <location>
        <begin position="1"/>
        <end position="23"/>
    </location>
</feature>
<keyword evidence="5" id="KW-0812">Transmembrane</keyword>
<keyword evidence="4" id="KW-1134">Transmembrane beta strand</keyword>
<evidence type="ECO:0000256" key="6">
    <source>
        <dbReference type="ARBA" id="ARBA00023136"/>
    </source>
</evidence>
<sequence>MKFSRLLVAGVVLTGGLFVQAFAQDVVTVEKLYPELDNILKQAVAQSPRMLSRAIDLEIAENDRIAARAGLLPTVGGAFRYYEARERRADLGVRMSVPKTYYDFSISQPLYHWGERTNTARMGEIREFIAQGNYREGYRLFAQEVRNAYLKLIVDKLRAKRSAYALDYANNQLKQGEERLAQKVISEGQMFVIRIDAERAQVTAERAAFEFESGLASFARLTGAPLRAEAVPDVIPPVKDQGTALNSLVQGYLAQSELPSHEAVSLRNTLDLERLNLANHKTRLKPKFSLVAGANQDEQRYTALGSKYKVDSYYAGVSVGWTIFDGFSARSAVRSSLARLRSMESDYRVLTDRLAQHVQSQARLAGFAARSAAINNKLLDSAEGNLSEKTEQFSRGAVAQEQVNLAQLNLYDMQLTAYLSRIEYFTHVSELLGTVREDPVLANLPAGK</sequence>
<keyword evidence="10" id="KW-1185">Reference proteome</keyword>
<evidence type="ECO:0000256" key="5">
    <source>
        <dbReference type="ARBA" id="ARBA00022692"/>
    </source>
</evidence>
<evidence type="ECO:0000256" key="1">
    <source>
        <dbReference type="ARBA" id="ARBA00004442"/>
    </source>
</evidence>